<dbReference type="Proteomes" id="UP000320722">
    <property type="component" value="Chromosome"/>
</dbReference>
<protein>
    <recommendedName>
        <fullName evidence="3">SMI1/KNR4 family protein</fullName>
    </recommendedName>
</protein>
<gene>
    <name evidence="1" type="ORF">V6x_30500</name>
</gene>
<reference evidence="1 2" key="1">
    <citation type="submission" date="2019-02" db="EMBL/GenBank/DDBJ databases">
        <title>Deep-cultivation of Planctomycetes and their phenomic and genomic characterization uncovers novel biology.</title>
        <authorList>
            <person name="Wiegand S."/>
            <person name="Jogler M."/>
            <person name="Boedeker C."/>
            <person name="Pinto D."/>
            <person name="Vollmers J."/>
            <person name="Rivas-Marin E."/>
            <person name="Kohn T."/>
            <person name="Peeters S.H."/>
            <person name="Heuer A."/>
            <person name="Rast P."/>
            <person name="Oberbeckmann S."/>
            <person name="Bunk B."/>
            <person name="Jeske O."/>
            <person name="Meyerdierks A."/>
            <person name="Storesund J.E."/>
            <person name="Kallscheuer N."/>
            <person name="Luecker S."/>
            <person name="Lage O.M."/>
            <person name="Pohl T."/>
            <person name="Merkel B.J."/>
            <person name="Hornburger P."/>
            <person name="Mueller R.-W."/>
            <person name="Bruemmer F."/>
            <person name="Labrenz M."/>
            <person name="Spormann A.M."/>
            <person name="Op den Camp H."/>
            <person name="Overmann J."/>
            <person name="Amann R."/>
            <person name="Jetten M.S.M."/>
            <person name="Mascher T."/>
            <person name="Medema M.H."/>
            <person name="Devos D.P."/>
            <person name="Kaster A.-K."/>
            <person name="Ovreas L."/>
            <person name="Rohde M."/>
            <person name="Galperin M.Y."/>
            <person name="Jogler C."/>
        </authorList>
    </citation>
    <scope>NUCLEOTIDE SEQUENCE [LARGE SCALE GENOMIC DNA]</scope>
    <source>
        <strain evidence="1 2">V6</strain>
    </source>
</reference>
<sequence>MKDYSEAIVLEAINRMKSRSVVFEPGLTDLEIENIEQRFGFRFPPDLRVLLQSALPVGIASKDKGGTFPNWREDNVEQLEARLNWPWEGMVFDIKNNDFWLDEWGTKPKNIKDAIEIARIEVEKAPTLIPLYSHRYLPERPFEAGNPVFSVYQTDIIYYGQNLWDYLVQEFGKHEEQWYACESDSDFSWDECDSVYKQIPFWSDLVY</sequence>
<organism evidence="1 2">
    <name type="scientific">Gimesia chilikensis</name>
    <dbReference type="NCBI Taxonomy" id="2605989"/>
    <lineage>
        <taxon>Bacteria</taxon>
        <taxon>Pseudomonadati</taxon>
        <taxon>Planctomycetota</taxon>
        <taxon>Planctomycetia</taxon>
        <taxon>Planctomycetales</taxon>
        <taxon>Planctomycetaceae</taxon>
        <taxon>Gimesia</taxon>
    </lineage>
</organism>
<accession>A0A517WDJ3</accession>
<name>A0A517WDJ3_9PLAN</name>
<dbReference type="SUPFAM" id="SSF160631">
    <property type="entry name" value="SMI1/KNR4-like"/>
    <property type="match status" value="1"/>
</dbReference>
<dbReference type="InterPro" id="IPR037883">
    <property type="entry name" value="Knr4/Smi1-like_sf"/>
</dbReference>
<evidence type="ECO:0000313" key="2">
    <source>
        <dbReference type="Proteomes" id="UP000320722"/>
    </source>
</evidence>
<evidence type="ECO:0008006" key="3">
    <source>
        <dbReference type="Google" id="ProtNLM"/>
    </source>
</evidence>
<proteinExistence type="predicted"/>
<dbReference type="RefSeq" id="WP_197999877.1">
    <property type="nucleotide sequence ID" value="NZ_CP036347.1"/>
</dbReference>
<dbReference type="AlphaFoldDB" id="A0A517WDJ3"/>
<dbReference type="PANTHER" id="PTHR32011:SF2">
    <property type="entry name" value="OS08G0472400 PROTEIN"/>
    <property type="match status" value="1"/>
</dbReference>
<dbReference type="EMBL" id="CP036347">
    <property type="protein sequence ID" value="QDU03332.1"/>
    <property type="molecule type" value="Genomic_DNA"/>
</dbReference>
<evidence type="ECO:0000313" key="1">
    <source>
        <dbReference type="EMBL" id="QDU03332.1"/>
    </source>
</evidence>
<dbReference type="PANTHER" id="PTHR32011">
    <property type="entry name" value="OS08G0472400 PROTEIN"/>
    <property type="match status" value="1"/>
</dbReference>